<gene>
    <name evidence="1" type="ORF">A2824_02310</name>
</gene>
<accession>A0A1F6VL77</accession>
<comment type="caution">
    <text evidence="1">The sequence shown here is derived from an EMBL/GenBank/DDBJ whole genome shotgun (WGS) entry which is preliminary data.</text>
</comment>
<dbReference type="AlphaFoldDB" id="A0A1F6VL77"/>
<proteinExistence type="predicted"/>
<dbReference type="EMBL" id="MFTT01000008">
    <property type="protein sequence ID" value="OGI70384.1"/>
    <property type="molecule type" value="Genomic_DNA"/>
</dbReference>
<evidence type="ECO:0000313" key="1">
    <source>
        <dbReference type="EMBL" id="OGI70384.1"/>
    </source>
</evidence>
<reference evidence="1 2" key="1">
    <citation type="journal article" date="2016" name="Nat. Commun.">
        <title>Thousands of microbial genomes shed light on interconnected biogeochemical processes in an aquifer system.</title>
        <authorList>
            <person name="Anantharaman K."/>
            <person name="Brown C.T."/>
            <person name="Hug L.A."/>
            <person name="Sharon I."/>
            <person name="Castelle C.J."/>
            <person name="Probst A.J."/>
            <person name="Thomas B.C."/>
            <person name="Singh A."/>
            <person name="Wilkins M.J."/>
            <person name="Karaoz U."/>
            <person name="Brodie E.L."/>
            <person name="Williams K.H."/>
            <person name="Hubbard S.S."/>
            <person name="Banfield J.F."/>
        </authorList>
    </citation>
    <scope>NUCLEOTIDE SEQUENCE [LARGE SCALE GENOMIC DNA]</scope>
</reference>
<organism evidence="1 2">
    <name type="scientific">Candidatus Nomurabacteria bacterium RIFCSPHIGHO2_01_FULL_42_16</name>
    <dbReference type="NCBI Taxonomy" id="1801743"/>
    <lineage>
        <taxon>Bacteria</taxon>
        <taxon>Candidatus Nomuraibacteriota</taxon>
    </lineage>
</organism>
<evidence type="ECO:0000313" key="2">
    <source>
        <dbReference type="Proteomes" id="UP000178059"/>
    </source>
</evidence>
<protein>
    <submittedName>
        <fullName evidence="1">Uncharacterized protein</fullName>
    </submittedName>
</protein>
<dbReference type="Proteomes" id="UP000178059">
    <property type="component" value="Unassembled WGS sequence"/>
</dbReference>
<sequence>MPNGQLPKQSPRKSFMKQAIEGVKSAFTTLPPSLPKEGYDKLEKKDQDEYYFNPNKGEKGEYVRKKYEI</sequence>
<name>A0A1F6VL77_9BACT</name>